<feature type="domain" description="S1 motif" evidence="5">
    <location>
        <begin position="274"/>
        <end position="344"/>
    </location>
</feature>
<dbReference type="SUPFAM" id="SSF50249">
    <property type="entry name" value="Nucleic acid-binding proteins"/>
    <property type="match status" value="5"/>
</dbReference>
<dbReference type="RefSeq" id="WP_012003681.1">
    <property type="nucleotide sequence ID" value="NC_009828.1"/>
</dbReference>
<dbReference type="GO" id="GO:0006412">
    <property type="term" value="P:translation"/>
    <property type="evidence" value="ECO:0007669"/>
    <property type="project" value="TreeGrafter"/>
</dbReference>
<feature type="domain" description="S1 motif" evidence="5">
    <location>
        <begin position="361"/>
        <end position="430"/>
    </location>
</feature>
<dbReference type="GO" id="GO:0003729">
    <property type="term" value="F:mRNA binding"/>
    <property type="evidence" value="ECO:0007669"/>
    <property type="project" value="TreeGrafter"/>
</dbReference>
<dbReference type="STRING" id="416591.Tlet_1651"/>
<dbReference type="EMBL" id="CP000812">
    <property type="protein sequence ID" value="ABV34205.1"/>
    <property type="molecule type" value="Genomic_DNA"/>
</dbReference>
<feature type="domain" description="S1 motif" evidence="5">
    <location>
        <begin position="189"/>
        <end position="257"/>
    </location>
</feature>
<dbReference type="KEGG" id="tle:Tlet_1651"/>
<dbReference type="InterPro" id="IPR003029">
    <property type="entry name" value="S1_domain"/>
</dbReference>
<keyword evidence="3" id="KW-0687">Ribonucleoprotein</keyword>
<evidence type="ECO:0000256" key="1">
    <source>
        <dbReference type="ARBA" id="ARBA00006767"/>
    </source>
</evidence>
<dbReference type="PANTHER" id="PTHR10724:SF7">
    <property type="entry name" value="SMALL RIBOSOMAL SUBUNIT PROTEIN BS1C"/>
    <property type="match status" value="1"/>
</dbReference>
<dbReference type="OrthoDB" id="9804077at2"/>
<comment type="similarity">
    <text evidence="1">Belongs to the bacterial ribosomal protein bS1 family.</text>
</comment>
<dbReference type="Proteomes" id="UP000002016">
    <property type="component" value="Chromosome"/>
</dbReference>
<evidence type="ECO:0000313" key="6">
    <source>
        <dbReference type="EMBL" id="ABV34205.1"/>
    </source>
</evidence>
<dbReference type="InterPro" id="IPR050437">
    <property type="entry name" value="Ribos_protein_bS1-like"/>
</dbReference>
<dbReference type="PANTHER" id="PTHR10724">
    <property type="entry name" value="30S RIBOSOMAL PROTEIN S1"/>
    <property type="match status" value="1"/>
</dbReference>
<feature type="domain" description="S1 motif" evidence="5">
    <location>
        <begin position="23"/>
        <end position="88"/>
    </location>
</feature>
<dbReference type="InterPro" id="IPR012340">
    <property type="entry name" value="NA-bd_OB-fold"/>
</dbReference>
<dbReference type="eggNOG" id="COG0539">
    <property type="taxonomic scope" value="Bacteria"/>
</dbReference>
<reference evidence="6 7" key="1">
    <citation type="submission" date="2007-08" db="EMBL/GenBank/DDBJ databases">
        <title>Complete sequence of Thermotoga lettingae TMO.</title>
        <authorList>
            <consortium name="US DOE Joint Genome Institute"/>
            <person name="Copeland A."/>
            <person name="Lucas S."/>
            <person name="Lapidus A."/>
            <person name="Barry K."/>
            <person name="Glavina del Rio T."/>
            <person name="Dalin E."/>
            <person name="Tice H."/>
            <person name="Pitluck S."/>
            <person name="Foster B."/>
            <person name="Bruce D."/>
            <person name="Schmutz J."/>
            <person name="Larimer F."/>
            <person name="Land M."/>
            <person name="Hauser L."/>
            <person name="Kyrpides N."/>
            <person name="Mikhailova N."/>
            <person name="Nelson K."/>
            <person name="Gogarten J.P."/>
            <person name="Noll K."/>
            <person name="Richardson P."/>
        </authorList>
    </citation>
    <scope>NUCLEOTIDE SEQUENCE [LARGE SCALE GENOMIC DNA]</scope>
    <source>
        <strain evidence="7">ATCC BAA-301 / DSM 14385 / NBRC 107922 / TMO</strain>
    </source>
</reference>
<evidence type="ECO:0000313" key="7">
    <source>
        <dbReference type="Proteomes" id="UP000002016"/>
    </source>
</evidence>
<sequence>MTDEHEKMENFQEYLDFVETNPGSVVEAVVTRINPAEGISVDFGGKGEGIIQQNELIHSIEKYSVGQKIKAQILKINDEEGYALLSEKRPYIREMRNTLRKAYESKIPVKGKIVQTIPGGYRVLISNIFDAFLPGSQSLLKRNQSFQEKEMNFLIIEYSVRRNKLHIVVSRKALLERLKKEFFNTHKVGDEIEGTVESIRMNHAIIDFDGIKAFLPRSEMSHDPSVSPDDILKKNDQIKVKIIEINPARSSITVSLKALEPDPWLKVSERYSVGTVVQGTVKSIMPFGIFLNLEPGLDGLIHISEVFWTSKKADLHKYFKIGQIVQAEVIEIDPEKHRIALSYKKAKGDPWEEVVQKYNEGDVVSGKIVRILPAGVIVELEDGVSGFVPKSELSWNKVKDPTDLFKEKDRLNVKILSIDKQKRRMRLSVKQLTPDPWDEVVTKLSENSVAKALVKSKVNSGFIIELKDFSIDGLMPASHADESLKEGDEVEVLVLRLIPERRKLLVSQKKLEEKKAYEEYKSKIDESTVKRTLGDRMKS</sequence>
<comment type="function">
    <text evidence="4">Binds mRNA; thus facilitating recognition of the initiation point. It is needed to translate mRNA with a short Shine-Dalgarno (SD) purine-rich sequence.</text>
</comment>
<evidence type="ECO:0000259" key="5">
    <source>
        <dbReference type="PROSITE" id="PS50126"/>
    </source>
</evidence>
<proteinExistence type="inferred from homology"/>
<dbReference type="GO" id="GO:0022627">
    <property type="term" value="C:cytosolic small ribosomal subunit"/>
    <property type="evidence" value="ECO:0007669"/>
    <property type="project" value="TreeGrafter"/>
</dbReference>
<evidence type="ECO:0000256" key="3">
    <source>
        <dbReference type="ARBA" id="ARBA00023274"/>
    </source>
</evidence>
<dbReference type="Gene3D" id="2.40.50.140">
    <property type="entry name" value="Nucleic acid-binding proteins"/>
    <property type="match status" value="5"/>
</dbReference>
<dbReference type="GO" id="GO:0003735">
    <property type="term" value="F:structural constituent of ribosome"/>
    <property type="evidence" value="ECO:0007669"/>
    <property type="project" value="TreeGrafter"/>
</dbReference>
<reference evidence="6 7" key="2">
    <citation type="journal article" date="2009" name="Proc. Natl. Acad. Sci. U.S.A.">
        <title>On the chimeric nature, thermophilic origin, and phylogenetic placement of the Thermotogales.</title>
        <authorList>
            <person name="Zhaxybayeva O."/>
            <person name="Swithers K.S."/>
            <person name="Lapierre P."/>
            <person name="Fournier G.P."/>
            <person name="Bickhart D.M."/>
            <person name="DeBoy R.T."/>
            <person name="Nelson K.E."/>
            <person name="Nesbo C.L."/>
            <person name="Doolittle W.F."/>
            <person name="Gogarten J.P."/>
            <person name="Noll K.M."/>
        </authorList>
    </citation>
    <scope>NUCLEOTIDE SEQUENCE [LARGE SCALE GENOMIC DNA]</scope>
    <source>
        <strain evidence="7">ATCC BAA-301 / DSM 14385 / NBRC 107922 / TMO</strain>
    </source>
</reference>
<dbReference type="AlphaFoldDB" id="A8F7S1"/>
<dbReference type="HOGENOM" id="CLU_015805_2_1_0"/>
<keyword evidence="2" id="KW-0689">Ribosomal protein</keyword>
<dbReference type="Pfam" id="PF00575">
    <property type="entry name" value="S1"/>
    <property type="match status" value="4"/>
</dbReference>
<organism evidence="6 7">
    <name type="scientific">Pseudothermotoga lettingae (strain ATCC BAA-301 / DSM 14385 / NBRC 107922 / TMO)</name>
    <name type="common">Thermotoga lettingae</name>
    <dbReference type="NCBI Taxonomy" id="416591"/>
    <lineage>
        <taxon>Bacteria</taxon>
        <taxon>Thermotogati</taxon>
        <taxon>Thermotogota</taxon>
        <taxon>Thermotogae</taxon>
        <taxon>Thermotogales</taxon>
        <taxon>Thermotogaceae</taxon>
        <taxon>Pseudothermotoga</taxon>
    </lineage>
</organism>
<name>A8F7S1_PSELT</name>
<gene>
    <name evidence="6" type="ordered locus">Tlet_1651</name>
</gene>
<feature type="domain" description="S1 motif" evidence="5">
    <location>
        <begin position="447"/>
        <end position="509"/>
    </location>
</feature>
<evidence type="ECO:0000256" key="4">
    <source>
        <dbReference type="ARBA" id="ARBA00025604"/>
    </source>
</evidence>
<accession>A8F7S1</accession>
<dbReference type="PROSITE" id="PS50126">
    <property type="entry name" value="S1"/>
    <property type="match status" value="5"/>
</dbReference>
<dbReference type="InterPro" id="IPR035104">
    <property type="entry name" value="Ribosomal_protein_S1-like"/>
</dbReference>
<keyword evidence="7" id="KW-1185">Reference proteome</keyword>
<dbReference type="SMART" id="SM00316">
    <property type="entry name" value="S1"/>
    <property type="match status" value="6"/>
</dbReference>
<dbReference type="FunFam" id="2.40.50.140:FF:000103">
    <property type="entry name" value="protein RRP5 homolog"/>
    <property type="match status" value="2"/>
</dbReference>
<dbReference type="PRINTS" id="PR00681">
    <property type="entry name" value="RIBOSOMALS1"/>
</dbReference>
<protein>
    <submittedName>
        <fullName evidence="6">RNA binding S1 domain protein</fullName>
    </submittedName>
</protein>
<evidence type="ECO:0000256" key="2">
    <source>
        <dbReference type="ARBA" id="ARBA00022980"/>
    </source>
</evidence>